<dbReference type="eggNOG" id="COG4812">
    <property type="taxonomic scope" value="Bacteria"/>
</dbReference>
<keyword evidence="2" id="KW-1185">Reference proteome</keyword>
<name>A0A1I2JMR5_9CLOT</name>
<dbReference type="AlphaFoldDB" id="A0A1I2JMR5"/>
<dbReference type="EMBL" id="FOOE01000002">
    <property type="protein sequence ID" value="SFF55529.1"/>
    <property type="molecule type" value="Genomic_DNA"/>
</dbReference>
<evidence type="ECO:0000313" key="2">
    <source>
        <dbReference type="Proteomes" id="UP000182135"/>
    </source>
</evidence>
<dbReference type="Proteomes" id="UP000182135">
    <property type="component" value="Unassembled WGS sequence"/>
</dbReference>
<keyword evidence="1" id="KW-0808">Transferase</keyword>
<protein>
    <submittedName>
        <fullName evidence="1">Ethanolamine utilization cobalamin adenosyltransferase</fullName>
    </submittedName>
</protein>
<accession>A0A1I2JMR5</accession>
<reference evidence="1 2" key="1">
    <citation type="submission" date="2016-10" db="EMBL/GenBank/DDBJ databases">
        <authorList>
            <person name="de Groot N.N."/>
        </authorList>
    </citation>
    <scope>NUCLEOTIDE SEQUENCE [LARGE SCALE GENOMIC DNA]</scope>
    <source>
        <strain evidence="1 2">NLAE-zl-G419</strain>
    </source>
</reference>
<dbReference type="GO" id="GO:0016740">
    <property type="term" value="F:transferase activity"/>
    <property type="evidence" value="ECO:0007669"/>
    <property type="project" value="UniProtKB-KW"/>
</dbReference>
<dbReference type="RefSeq" id="WP_155850295.1">
    <property type="nucleotide sequence ID" value="NZ_BAAACD010000024.1"/>
</dbReference>
<proteinExistence type="predicted"/>
<dbReference type="GeneID" id="90544246"/>
<evidence type="ECO:0000313" key="1">
    <source>
        <dbReference type="EMBL" id="SFF55529.1"/>
    </source>
</evidence>
<sequence>MSILTEISAYEAFKEKYGGIEREDIITALNRLSSLFNIMIFKYKTGKYKS</sequence>
<dbReference type="STRING" id="1529.SAMN04487885_102206"/>
<organism evidence="1 2">
    <name type="scientific">Clostridium cadaveris</name>
    <dbReference type="NCBI Taxonomy" id="1529"/>
    <lineage>
        <taxon>Bacteria</taxon>
        <taxon>Bacillati</taxon>
        <taxon>Bacillota</taxon>
        <taxon>Clostridia</taxon>
        <taxon>Eubacteriales</taxon>
        <taxon>Clostridiaceae</taxon>
        <taxon>Clostridium</taxon>
    </lineage>
</organism>
<gene>
    <name evidence="1" type="ORF">SAMN04487885_102206</name>
</gene>